<dbReference type="SUPFAM" id="SSF56112">
    <property type="entry name" value="Protein kinase-like (PK-like)"/>
    <property type="match status" value="1"/>
</dbReference>
<name>A0A067MCK5_BOTB1</name>
<dbReference type="Gene3D" id="1.10.510.10">
    <property type="entry name" value="Transferase(Phosphotransferase) domain 1"/>
    <property type="match status" value="1"/>
</dbReference>
<evidence type="ECO:0000256" key="1">
    <source>
        <dbReference type="ARBA" id="ARBA00022741"/>
    </source>
</evidence>
<keyword evidence="1" id="KW-0547">Nucleotide-binding</keyword>
<gene>
    <name evidence="4" type="ORF">BOTBODRAFT_36859</name>
</gene>
<evidence type="ECO:0000256" key="2">
    <source>
        <dbReference type="ARBA" id="ARBA00022840"/>
    </source>
</evidence>
<dbReference type="InterPro" id="IPR000719">
    <property type="entry name" value="Prot_kinase_dom"/>
</dbReference>
<dbReference type="EMBL" id="KL198076">
    <property type="protein sequence ID" value="KDQ09622.1"/>
    <property type="molecule type" value="Genomic_DNA"/>
</dbReference>
<dbReference type="InParanoid" id="A0A067MCK5"/>
<dbReference type="InterPro" id="IPR050198">
    <property type="entry name" value="Non-receptor_tyrosine_kinases"/>
</dbReference>
<dbReference type="PANTHER" id="PTHR24418">
    <property type="entry name" value="TYROSINE-PROTEIN KINASE"/>
    <property type="match status" value="1"/>
</dbReference>
<proteinExistence type="predicted"/>
<dbReference type="InterPro" id="IPR011009">
    <property type="entry name" value="Kinase-like_dom_sf"/>
</dbReference>
<dbReference type="HOGENOM" id="CLU_000288_7_38_1"/>
<dbReference type="PROSITE" id="PS50011">
    <property type="entry name" value="PROTEIN_KINASE_DOM"/>
    <property type="match status" value="1"/>
</dbReference>
<dbReference type="AlphaFoldDB" id="A0A067MCK5"/>
<reference evidence="5" key="1">
    <citation type="journal article" date="2014" name="Proc. Natl. Acad. Sci. U.S.A.">
        <title>Extensive sampling of basidiomycete genomes demonstrates inadequacy of the white-rot/brown-rot paradigm for wood decay fungi.</title>
        <authorList>
            <person name="Riley R."/>
            <person name="Salamov A.A."/>
            <person name="Brown D.W."/>
            <person name="Nagy L.G."/>
            <person name="Floudas D."/>
            <person name="Held B.W."/>
            <person name="Levasseur A."/>
            <person name="Lombard V."/>
            <person name="Morin E."/>
            <person name="Otillar R."/>
            <person name="Lindquist E.A."/>
            <person name="Sun H."/>
            <person name="LaButti K.M."/>
            <person name="Schmutz J."/>
            <person name="Jabbour D."/>
            <person name="Luo H."/>
            <person name="Baker S.E."/>
            <person name="Pisabarro A.G."/>
            <person name="Walton J.D."/>
            <person name="Blanchette R.A."/>
            <person name="Henrissat B."/>
            <person name="Martin F."/>
            <person name="Cullen D."/>
            <person name="Hibbett D.S."/>
            <person name="Grigoriev I.V."/>
        </authorList>
    </citation>
    <scope>NUCLEOTIDE SEQUENCE [LARGE SCALE GENOMIC DNA]</scope>
    <source>
        <strain evidence="5">FD-172 SS1</strain>
    </source>
</reference>
<dbReference type="GO" id="GO:0004672">
    <property type="term" value="F:protein kinase activity"/>
    <property type="evidence" value="ECO:0007669"/>
    <property type="project" value="InterPro"/>
</dbReference>
<sequence length="513" mass="58382">MSSPSSTPTTSQPEHEASLVPLVRHRINYVALTLQCFPIQRLGASVLKLRDISGVLLRMEYNRGHCSILRDRCVEVLIVLKDGWNPKDREGLQPMIAQFSTLLDKVKVCMNRWAVWSVLDCFVEQYNIAAQIKGFLIELDQILTTCPWAAGIKMYGWKHDFADARKRNSDILGKAMEDHGEVLESDDRGRLREFARHLLESLHEARGNRLQEAQKSIVIIHKVFRIDLPEWKQLDRVGHCQRIGDTAIVTSNTYEIWEGLWLGQEKVTLKALRNVDVKDPTWKRKRGRFLMSEDLRHPNLLTCYDTCEYAGPLPYTIFQWCINGNAPQYLRTNPKVDRLKICLEAAYGLQYLHSKQVIHGCMMGDIIHISDSGRALLADFSLSGELKGGHMGTKSCCARSNYRWAAPENILKSKQTKEGDVWAWAMTALELLSGKEPFYTSQGLGSALTKIGSGVLPRYDDYPSPSMDHQIWSLLEACWKEDPLNRPTISEVVERLGAIHSATVELEKREGDY</sequence>
<protein>
    <recommendedName>
        <fullName evidence="3">Protein kinase domain-containing protein</fullName>
    </recommendedName>
</protein>
<feature type="domain" description="Protein kinase" evidence="3">
    <location>
        <begin position="235"/>
        <end position="503"/>
    </location>
</feature>
<keyword evidence="2" id="KW-0067">ATP-binding</keyword>
<evidence type="ECO:0000313" key="4">
    <source>
        <dbReference type="EMBL" id="KDQ09622.1"/>
    </source>
</evidence>
<dbReference type="STRING" id="930990.A0A067MCK5"/>
<dbReference type="InterPro" id="IPR001245">
    <property type="entry name" value="Ser-Thr/Tyr_kinase_cat_dom"/>
</dbReference>
<dbReference type="OrthoDB" id="6718656at2759"/>
<organism evidence="4 5">
    <name type="scientific">Botryobasidium botryosum (strain FD-172 SS1)</name>
    <dbReference type="NCBI Taxonomy" id="930990"/>
    <lineage>
        <taxon>Eukaryota</taxon>
        <taxon>Fungi</taxon>
        <taxon>Dikarya</taxon>
        <taxon>Basidiomycota</taxon>
        <taxon>Agaricomycotina</taxon>
        <taxon>Agaricomycetes</taxon>
        <taxon>Cantharellales</taxon>
        <taxon>Botryobasidiaceae</taxon>
        <taxon>Botryobasidium</taxon>
    </lineage>
</organism>
<dbReference type="Pfam" id="PF07714">
    <property type="entry name" value="PK_Tyr_Ser-Thr"/>
    <property type="match status" value="1"/>
</dbReference>
<keyword evidence="5" id="KW-1185">Reference proteome</keyword>
<dbReference type="GO" id="GO:0005524">
    <property type="term" value="F:ATP binding"/>
    <property type="evidence" value="ECO:0007669"/>
    <property type="project" value="UniProtKB-KW"/>
</dbReference>
<evidence type="ECO:0000259" key="3">
    <source>
        <dbReference type="PROSITE" id="PS50011"/>
    </source>
</evidence>
<dbReference type="Proteomes" id="UP000027195">
    <property type="component" value="Unassembled WGS sequence"/>
</dbReference>
<evidence type="ECO:0000313" key="5">
    <source>
        <dbReference type="Proteomes" id="UP000027195"/>
    </source>
</evidence>
<dbReference type="InterPro" id="IPR059179">
    <property type="entry name" value="MLKL-like_MCAfunc"/>
</dbReference>
<accession>A0A067MCK5</accession>
<dbReference type="CDD" id="cd21037">
    <property type="entry name" value="MLKL_NTD"/>
    <property type="match status" value="1"/>
</dbReference>